<dbReference type="OrthoDB" id="5372286at2"/>
<proteinExistence type="predicted"/>
<evidence type="ECO:0000313" key="2">
    <source>
        <dbReference type="Proteomes" id="UP000286806"/>
    </source>
</evidence>
<organism evidence="1 2">
    <name type="scientific">Sulfuriferula multivorans</name>
    <dbReference type="NCBI Taxonomy" id="1559896"/>
    <lineage>
        <taxon>Bacteria</taxon>
        <taxon>Pseudomonadati</taxon>
        <taxon>Pseudomonadota</taxon>
        <taxon>Betaproteobacteria</taxon>
        <taxon>Nitrosomonadales</taxon>
        <taxon>Sulfuricellaceae</taxon>
        <taxon>Sulfuriferula</taxon>
    </lineage>
</organism>
<name>A0A401JBY1_9PROT</name>
<comment type="caution">
    <text evidence="1">The sequence shown here is derived from an EMBL/GenBank/DDBJ whole genome shotgun (WGS) entry which is preliminary data.</text>
</comment>
<protein>
    <submittedName>
        <fullName evidence="1">Outer membrane receptor for ferric coprogen and ferric-rhodotorulic acid</fullName>
    </submittedName>
</protein>
<reference evidence="1 2" key="1">
    <citation type="journal article" date="2019" name="Front. Microbiol.">
        <title>Genomes of Neutrophilic Sulfur-Oxidizing Chemolithoautotrophs Representing 9 Proteobacterial Species From 8 Genera.</title>
        <authorList>
            <person name="Watanabe T."/>
            <person name="Kojima H."/>
            <person name="Umezawa K."/>
            <person name="Hori C."/>
            <person name="Takasuka T.E."/>
            <person name="Kato Y."/>
            <person name="Fukui M."/>
        </authorList>
    </citation>
    <scope>NUCLEOTIDE SEQUENCE [LARGE SCALE GENOMIC DNA]</scope>
    <source>
        <strain evidence="1 2">TTN</strain>
    </source>
</reference>
<gene>
    <name evidence="1" type="ORF">SFMTTN_0921</name>
</gene>
<dbReference type="Proteomes" id="UP000286806">
    <property type="component" value="Unassembled WGS sequence"/>
</dbReference>
<evidence type="ECO:0000313" key="1">
    <source>
        <dbReference type="EMBL" id="GBL45117.1"/>
    </source>
</evidence>
<keyword evidence="2" id="KW-1185">Reference proteome</keyword>
<dbReference type="AlphaFoldDB" id="A0A401JBY1"/>
<sequence length="504" mass="56005">MLVLAGGQAWGDEREDLEVVRQTTMNLISALVKKGVLTQEVAEAMVKQAEDAARKKVAATPPAQDNVVRVPYIPETVKREIRQQIEQEVVAQAKAERWGDVNAVPEWVDRLQWTGDLRLRYQANRFPAGNAPEYYFSQGYGQNITDTTQDNQAFRMRARLGLNAKITPAISAGFQLTTGNTNNPVSTTQTLGQYENKYSLVLDRAFLKAHSDETLPWLSVSAGRIPNPWFSTDLVWNDNLNFEGAALHVDPNAQTSRQLRPFVTLGAFPLQSIERSLTVSASNKWLFGAQTGVEWIKDTNTRAKIGLAYYDYRNIHGIPNTATAPNAFDQTAPAFRQKGNTLFDISAPGVTTPLWALAADYQLLNLTAMADLNVYDPVHIILTGDYVKNIGFNRSEILARTGQDVQPQTTGYMARVAVGMPTMLLKNDWQVFLAYRHLEADAVLDAFTDSDFHLGGTNNKGFILGGQYGLDKNTWLSARWLSSNQISGLPLSIDVFQLDLNAKF</sequence>
<keyword evidence="1" id="KW-0675">Receptor</keyword>
<dbReference type="Pfam" id="PF16930">
    <property type="entry name" value="Porin_5"/>
    <property type="match status" value="1"/>
</dbReference>
<accession>A0A401JBY1</accession>
<dbReference type="SUPFAM" id="SSF56935">
    <property type="entry name" value="Porins"/>
    <property type="match status" value="1"/>
</dbReference>
<dbReference type="InterPro" id="IPR032638">
    <property type="entry name" value="Porin_5"/>
</dbReference>
<dbReference type="EMBL" id="BGOW01000005">
    <property type="protein sequence ID" value="GBL45117.1"/>
    <property type="molecule type" value="Genomic_DNA"/>
</dbReference>